<dbReference type="GO" id="GO:0005524">
    <property type="term" value="F:ATP binding"/>
    <property type="evidence" value="ECO:0007669"/>
    <property type="project" value="InterPro"/>
</dbReference>
<feature type="region of interest" description="Disordered" evidence="1">
    <location>
        <begin position="13"/>
        <end position="34"/>
    </location>
</feature>
<dbReference type="EMBL" id="ML986589">
    <property type="protein sequence ID" value="KAF2267699.1"/>
    <property type="molecule type" value="Genomic_DNA"/>
</dbReference>
<dbReference type="InterPro" id="IPR003959">
    <property type="entry name" value="ATPase_AAA_core"/>
</dbReference>
<dbReference type="PANTHER" id="PTHR46411:SF3">
    <property type="entry name" value="AAA+ ATPASE DOMAIN-CONTAINING PROTEIN"/>
    <property type="match status" value="1"/>
</dbReference>
<feature type="domain" description="AAA+ ATPase" evidence="2">
    <location>
        <begin position="502"/>
        <end position="629"/>
    </location>
</feature>
<accession>A0A9P4KEG3</accession>
<protein>
    <submittedName>
        <fullName evidence="3">P-loop containing nucleoside triphosphate hydrolase protein</fullName>
    </submittedName>
</protein>
<dbReference type="PANTHER" id="PTHR46411">
    <property type="entry name" value="FAMILY ATPASE, PUTATIVE-RELATED"/>
    <property type="match status" value="1"/>
</dbReference>
<evidence type="ECO:0000256" key="1">
    <source>
        <dbReference type="SAM" id="MobiDB-lite"/>
    </source>
</evidence>
<keyword evidence="4" id="KW-1185">Reference proteome</keyword>
<dbReference type="OrthoDB" id="10042665at2759"/>
<dbReference type="InterPro" id="IPR054289">
    <property type="entry name" value="DUF7025"/>
</dbReference>
<dbReference type="SMART" id="SM00382">
    <property type="entry name" value="AAA"/>
    <property type="match status" value="1"/>
</dbReference>
<dbReference type="Gene3D" id="3.40.50.300">
    <property type="entry name" value="P-loop containing nucleotide triphosphate hydrolases"/>
    <property type="match status" value="1"/>
</dbReference>
<dbReference type="Pfam" id="PF22942">
    <property type="entry name" value="DUF7025"/>
    <property type="match status" value="1"/>
</dbReference>
<gene>
    <name evidence="3" type="ORF">CC78DRAFT_45982</name>
</gene>
<dbReference type="Proteomes" id="UP000800093">
    <property type="component" value="Unassembled WGS sequence"/>
</dbReference>
<keyword evidence="3" id="KW-0378">Hydrolase</keyword>
<evidence type="ECO:0000313" key="3">
    <source>
        <dbReference type="EMBL" id="KAF2267699.1"/>
    </source>
</evidence>
<dbReference type="SUPFAM" id="SSF52540">
    <property type="entry name" value="P-loop containing nucleoside triphosphate hydrolases"/>
    <property type="match status" value="1"/>
</dbReference>
<name>A0A9P4KEG3_9PLEO</name>
<dbReference type="GO" id="GO:0016887">
    <property type="term" value="F:ATP hydrolysis activity"/>
    <property type="evidence" value="ECO:0007669"/>
    <property type="project" value="InterPro"/>
</dbReference>
<dbReference type="InterPro" id="IPR003593">
    <property type="entry name" value="AAA+_ATPase"/>
</dbReference>
<organism evidence="3 4">
    <name type="scientific">Lojkania enalia</name>
    <dbReference type="NCBI Taxonomy" id="147567"/>
    <lineage>
        <taxon>Eukaryota</taxon>
        <taxon>Fungi</taxon>
        <taxon>Dikarya</taxon>
        <taxon>Ascomycota</taxon>
        <taxon>Pezizomycotina</taxon>
        <taxon>Dothideomycetes</taxon>
        <taxon>Pleosporomycetidae</taxon>
        <taxon>Pleosporales</taxon>
        <taxon>Pleosporales incertae sedis</taxon>
        <taxon>Lojkania</taxon>
    </lineage>
</organism>
<sequence length="710" mass="79625">MATKLDQMDFDVKSLPSSASDDGGQSIDSITTTLPSGKDTKAELPYTGMLCDVKNLWEGKSKCLCCINWVEELDDDIKPNPEETEAVQRYALIVRNKKNHGGSSGDKVMVVSSIVVQSPLLKPLLEEVFEGYEGITAGLKKLVFSKPFAPFFYRWARFRKAVEEVKDEATRTHAQLLYEVLSQELDETITTYHDLLSHGVITYKYLWTLFKPGDLLLCQYKGQDMMMKLQSSDYESGGFSLHAKYVDWDGYFFGYASKNFILQPFEGTRPITDLAAYPIQFDSDAAAIESRLIARGKRFVELQGFHFKMYRGIAELIAGEFGNRTVASRHREVNGRIIIDADMYNRYNPSEVMPIDSLESTSFAAVLPAEAEPQHVDSSIHPPPPLPFPGPVPPLPAHMRHMQNSIDMQDSPAGPPDSQSQGVMTLPEELYPLCTPILKGYSLKTKNFATFQVDKVHEIVWEDHAFESLVLPPGYKDLILSFTKNQNSSEVLLDDVIEGKGQGIVMLLTGEPGVGKTLTAESVAEHMRVPLYSMSAAQLGVDSDEVEQNLSDILEMTTKWKAILLLDETEVFLEQRTIDGLERNKLVSIFLRMLEYYRGVLFLTTNRVTVLDKALESRIHLKISYPELDQAARLRVWRSLIDLLPPSSVGLDYADLEYLSQKKANGREIKNVIKAAQLLASGQDRALSLEHVQTVLRITQIGSEFGNLQA</sequence>
<dbReference type="Pfam" id="PF00004">
    <property type="entry name" value="AAA"/>
    <property type="match status" value="1"/>
</dbReference>
<dbReference type="InterPro" id="IPR027417">
    <property type="entry name" value="P-loop_NTPase"/>
</dbReference>
<proteinExistence type="predicted"/>
<evidence type="ECO:0000259" key="2">
    <source>
        <dbReference type="SMART" id="SM00382"/>
    </source>
</evidence>
<dbReference type="CDD" id="cd19481">
    <property type="entry name" value="RecA-like_protease"/>
    <property type="match status" value="1"/>
</dbReference>
<evidence type="ECO:0000313" key="4">
    <source>
        <dbReference type="Proteomes" id="UP000800093"/>
    </source>
</evidence>
<comment type="caution">
    <text evidence="3">The sequence shown here is derived from an EMBL/GenBank/DDBJ whole genome shotgun (WGS) entry which is preliminary data.</text>
</comment>
<dbReference type="AlphaFoldDB" id="A0A9P4KEG3"/>
<reference evidence="4" key="1">
    <citation type="journal article" date="2020" name="Stud. Mycol.">
        <title>101 Dothideomycetes genomes: A test case for predicting lifestyles and emergence of pathogens.</title>
        <authorList>
            <person name="Haridas S."/>
            <person name="Albert R."/>
            <person name="Binder M."/>
            <person name="Bloem J."/>
            <person name="LaButti K."/>
            <person name="Salamov A."/>
            <person name="Andreopoulos B."/>
            <person name="Baker S."/>
            <person name="Barry K."/>
            <person name="Bills G."/>
            <person name="Bluhm B."/>
            <person name="Cannon C."/>
            <person name="Castanera R."/>
            <person name="Culley D."/>
            <person name="Daum C."/>
            <person name="Ezra D."/>
            <person name="Gonzalez J."/>
            <person name="Henrissat B."/>
            <person name="Kuo A."/>
            <person name="Liang C."/>
            <person name="Lipzen A."/>
            <person name="Lutzoni F."/>
            <person name="Magnuson J."/>
            <person name="Mondo S."/>
            <person name="Nolan M."/>
            <person name="Ohm R."/>
            <person name="Pangilinan J."/>
            <person name="Park H.-J."/>
            <person name="Ramirez L."/>
            <person name="Alfaro M."/>
            <person name="Sun H."/>
            <person name="Tritt A."/>
            <person name="Yoshinaga Y."/>
            <person name="Zwiers L.-H."/>
            <person name="Turgeon B."/>
            <person name="Goodwin S."/>
            <person name="Spatafora J."/>
            <person name="Crous P."/>
            <person name="Grigoriev I."/>
        </authorList>
    </citation>
    <scope>NUCLEOTIDE SEQUENCE [LARGE SCALE GENOMIC DNA]</scope>
    <source>
        <strain evidence="4">CBS 304.66</strain>
    </source>
</reference>